<reference evidence="6 7" key="1">
    <citation type="submission" date="2024-09" db="EMBL/GenBank/DDBJ databases">
        <authorList>
            <person name="Zhang Z.-H."/>
        </authorList>
    </citation>
    <scope>NUCLEOTIDE SEQUENCE [LARGE SCALE GENOMIC DNA]</scope>
    <source>
        <strain evidence="6 7">HHTR114</strain>
    </source>
</reference>
<protein>
    <recommendedName>
        <fullName evidence="8">Metallo-beta-lactamase domain-containing protein</fullName>
    </recommendedName>
</protein>
<dbReference type="EMBL" id="JBHPON010000001">
    <property type="protein sequence ID" value="MFC6035158.1"/>
    <property type="molecule type" value="Genomic_DNA"/>
</dbReference>
<sequence>MMMKRVELFARALILSAPALMLTTGAMAGEKEDAVIAKVVNAYGGPALTNARSLRFQVESKNAFPGQGYTSGYVEFTPLKQDIQFDLANSRASAEAWSSNYNFSFHTRTVSIGDDVVAVNYNTGDYQPAAAPDYYTAFGPNIRSTDTLLAYELSQRPDTAEHLGERTYLGRPHELISFEIPNSPPLTLYVDAESGWISKMARETAFGDLSYQFSDHAKSGGVGYGRNFEFFVGEDANIVSLNQTLSVNTVRDSVFRIDRGVDEEPARVDTSEMTVDEIAEGTHLAGTGNAYTMFVDAGDYVIGVGGYAGLADRFTAYREATGSDKPLRYQIVTHHHTDHLGGMADALELGATFVTPANAVDNLNTAAGADIPEDRLMVLDGAATIGPVEVYDIATNHAESYALAYVAPGIAFQADHYNGLYDDAVAPAGSSAVSLKNAIDGLDLNVEMLLSAHGRKAVSWSEFESAVSAYNPDGCPSGRPICAKS</sequence>
<keyword evidence="7" id="KW-1185">Reference proteome</keyword>
<gene>
    <name evidence="6" type="ORF">ACFMB1_06350</name>
</gene>
<comment type="caution">
    <text evidence="6">The sequence shown here is derived from an EMBL/GenBank/DDBJ whole genome shotgun (WGS) entry which is preliminary data.</text>
</comment>
<keyword evidence="2" id="KW-0479">Metal-binding</keyword>
<evidence type="ECO:0008006" key="8">
    <source>
        <dbReference type="Google" id="ProtNLM"/>
    </source>
</evidence>
<dbReference type="RefSeq" id="WP_379879513.1">
    <property type="nucleotide sequence ID" value="NZ_JBHPON010000001.1"/>
</dbReference>
<accession>A0ABW1KSV6</accession>
<dbReference type="SUPFAM" id="SSF56281">
    <property type="entry name" value="Metallo-hydrolase/oxidoreductase"/>
    <property type="match status" value="1"/>
</dbReference>
<feature type="signal peptide" evidence="5">
    <location>
        <begin position="1"/>
        <end position="28"/>
    </location>
</feature>
<evidence type="ECO:0000313" key="7">
    <source>
        <dbReference type="Proteomes" id="UP001596116"/>
    </source>
</evidence>
<evidence type="ECO:0000256" key="2">
    <source>
        <dbReference type="ARBA" id="ARBA00022723"/>
    </source>
</evidence>
<evidence type="ECO:0000313" key="6">
    <source>
        <dbReference type="EMBL" id="MFC6035158.1"/>
    </source>
</evidence>
<dbReference type="InterPro" id="IPR001018">
    <property type="entry name" value="Beta-lactamase_class-B_CS"/>
</dbReference>
<evidence type="ECO:0000256" key="3">
    <source>
        <dbReference type="ARBA" id="ARBA00022801"/>
    </source>
</evidence>
<dbReference type="PROSITE" id="PS00743">
    <property type="entry name" value="BETA_LACTAMASE_B_1"/>
    <property type="match status" value="1"/>
</dbReference>
<dbReference type="Gene3D" id="3.60.15.10">
    <property type="entry name" value="Ribonuclease Z/Hydroxyacylglutathione hydrolase-like"/>
    <property type="match status" value="1"/>
</dbReference>
<organism evidence="6 7">
    <name type="scientific">Hyphococcus aureus</name>
    <dbReference type="NCBI Taxonomy" id="2666033"/>
    <lineage>
        <taxon>Bacteria</taxon>
        <taxon>Pseudomonadati</taxon>
        <taxon>Pseudomonadota</taxon>
        <taxon>Alphaproteobacteria</taxon>
        <taxon>Parvularculales</taxon>
        <taxon>Parvularculaceae</taxon>
        <taxon>Hyphococcus</taxon>
    </lineage>
</organism>
<keyword evidence="3" id="KW-0378">Hydrolase</keyword>
<proteinExistence type="predicted"/>
<keyword evidence="5" id="KW-0732">Signal</keyword>
<evidence type="ECO:0000256" key="1">
    <source>
        <dbReference type="ARBA" id="ARBA00001947"/>
    </source>
</evidence>
<name>A0ABW1KSV6_9PROT</name>
<comment type="cofactor">
    <cofactor evidence="1">
        <name>Zn(2+)</name>
        <dbReference type="ChEBI" id="CHEBI:29105"/>
    </cofactor>
</comment>
<dbReference type="InterPro" id="IPR036866">
    <property type="entry name" value="RibonucZ/Hydroxyglut_hydro"/>
</dbReference>
<keyword evidence="4" id="KW-0862">Zinc</keyword>
<evidence type="ECO:0000256" key="5">
    <source>
        <dbReference type="SAM" id="SignalP"/>
    </source>
</evidence>
<dbReference type="Proteomes" id="UP001596116">
    <property type="component" value="Unassembled WGS sequence"/>
</dbReference>
<evidence type="ECO:0000256" key="4">
    <source>
        <dbReference type="ARBA" id="ARBA00022833"/>
    </source>
</evidence>
<feature type="chain" id="PRO_5046911256" description="Metallo-beta-lactamase domain-containing protein" evidence="5">
    <location>
        <begin position="29"/>
        <end position="485"/>
    </location>
</feature>